<proteinExistence type="predicted"/>
<evidence type="ECO:0000313" key="1">
    <source>
        <dbReference type="EMBL" id="HDX30597.1"/>
    </source>
</evidence>
<dbReference type="AlphaFoldDB" id="A0A7C1FEB6"/>
<evidence type="ECO:0008006" key="2">
    <source>
        <dbReference type="Google" id="ProtNLM"/>
    </source>
</evidence>
<dbReference type="EMBL" id="DSMG01000043">
    <property type="protein sequence ID" value="HDX30597.1"/>
    <property type="molecule type" value="Genomic_DNA"/>
</dbReference>
<organism evidence="1">
    <name type="scientific">Caldilinea aerophila</name>
    <dbReference type="NCBI Taxonomy" id="133453"/>
    <lineage>
        <taxon>Bacteria</taxon>
        <taxon>Bacillati</taxon>
        <taxon>Chloroflexota</taxon>
        <taxon>Caldilineae</taxon>
        <taxon>Caldilineales</taxon>
        <taxon>Caldilineaceae</taxon>
        <taxon>Caldilinea</taxon>
    </lineage>
</organism>
<reference evidence="1" key="1">
    <citation type="journal article" date="2020" name="mSystems">
        <title>Genome- and Community-Level Interaction Insights into Carbon Utilization and Element Cycling Functions of Hydrothermarchaeota in Hydrothermal Sediment.</title>
        <authorList>
            <person name="Zhou Z."/>
            <person name="Liu Y."/>
            <person name="Xu W."/>
            <person name="Pan J."/>
            <person name="Luo Z.H."/>
            <person name="Li M."/>
        </authorList>
    </citation>
    <scope>NUCLEOTIDE SEQUENCE [LARGE SCALE GENOMIC DNA]</scope>
    <source>
        <strain evidence="1">SpSt-289</strain>
    </source>
</reference>
<name>A0A7C1FEB6_9CHLR</name>
<dbReference type="Gene3D" id="3.40.50.300">
    <property type="entry name" value="P-loop containing nucleotide triphosphate hydrolases"/>
    <property type="match status" value="1"/>
</dbReference>
<gene>
    <name evidence="1" type="ORF">ENQ20_03790</name>
</gene>
<sequence>MNIADIPPVSSESRYLPTYREDELRLIFHYARRGESLCYVGIAGIGKSNIVTILNHDYAFRRRYLNDEADRIHFPRVDGNTWDSTPTGLWRLMLERLQIATAHLPTPTIDPKIISLNEEDTYRRRLQTQINHICQVLQHKLMFVLDDFDIVLKEGPLHMLEQFDSFRSNGNKGRLSYLVITKQLPTVLGRRFELEKRSKFYDLFRMNIFALTPYRRADAIHMLHYLNQQANAPLDRKELAQIHYLCGGHARLLKVVFEAWLKQPPATVDIVKYFADSPDIHQTCERIFIGLHRQEREAAVLIAHNRQSEVNPLIVDHLRRRGLLKEGDSLEWFSPLWAEFLRRKRL</sequence>
<protein>
    <recommendedName>
        <fullName evidence="2">ATP-binding protein</fullName>
    </recommendedName>
</protein>
<dbReference type="InterPro" id="IPR027417">
    <property type="entry name" value="P-loop_NTPase"/>
</dbReference>
<accession>A0A7C1FEB6</accession>
<dbReference type="SUPFAM" id="SSF52540">
    <property type="entry name" value="P-loop containing nucleoside triphosphate hydrolases"/>
    <property type="match status" value="1"/>
</dbReference>
<comment type="caution">
    <text evidence="1">The sequence shown here is derived from an EMBL/GenBank/DDBJ whole genome shotgun (WGS) entry which is preliminary data.</text>
</comment>